<feature type="compositionally biased region" description="Low complexity" evidence="1">
    <location>
        <begin position="154"/>
        <end position="163"/>
    </location>
</feature>
<gene>
    <name evidence="3" type="ORF">CYCCA115_LOCUS10699</name>
</gene>
<reference evidence="3" key="1">
    <citation type="submission" date="2023-08" db="EMBL/GenBank/DDBJ databases">
        <authorList>
            <person name="Audoor S."/>
            <person name="Bilcke G."/>
        </authorList>
    </citation>
    <scope>NUCLEOTIDE SEQUENCE</scope>
</reference>
<accession>A0AAD2FMU3</accession>
<proteinExistence type="predicted"/>
<evidence type="ECO:0000256" key="2">
    <source>
        <dbReference type="SAM" id="Phobius"/>
    </source>
</evidence>
<feature type="region of interest" description="Disordered" evidence="1">
    <location>
        <begin position="142"/>
        <end position="205"/>
    </location>
</feature>
<evidence type="ECO:0000313" key="4">
    <source>
        <dbReference type="Proteomes" id="UP001295423"/>
    </source>
</evidence>
<dbReference type="AlphaFoldDB" id="A0AAD2FMU3"/>
<keyword evidence="4" id="KW-1185">Reference proteome</keyword>
<evidence type="ECO:0000313" key="3">
    <source>
        <dbReference type="EMBL" id="CAJ1946558.1"/>
    </source>
</evidence>
<name>A0AAD2FMU3_9STRA</name>
<evidence type="ECO:0000256" key="1">
    <source>
        <dbReference type="SAM" id="MobiDB-lite"/>
    </source>
</evidence>
<keyword evidence="2" id="KW-0472">Membrane</keyword>
<sequence>MKLNSRIMLGGDEEEESLLQEVLEENAPSSSKKKRTKHNNKGIEAMRARRKHLAAHNMFTAVLEDQEDTMNTGPSMTNLMTVFVVVGIGIGLMVLIDRSSLIVTDNNAPGIVNNATNTTTATTPAHVEDQFQFLDLSLAGAMDRSPPVDSNSTEQEQQPQQQQTHAIVPEKVMTKTHSPTAAPIRFPEAHTSRDEEDSDQGSVTYKTRGQLLIGEAREAMVDKWGSWQLDHDGRNFRGDNFYKSYPNRDVPSDQWPKDAWQRHPDYLKEFLKESVALVERAQAAILEEYTSDTNNASLIFELRHFNDTEILTQNFPGKGQYGGSDGGWTTQNSWKGLKRRLLHAIMTEDSFVVAMAGHSAAAGHGNLFQQSYTLQIQWILEAVFSRMGVKHEARNFGMGGLGTSQNGLAAASIYGYDVDFLHWDSGMTENEPHWPDLLARQQIMGGDKVPLFWNMPPTASVPLLEHAGVEIGAIGTGLDGIPIQKSIEEIEKLPWAMQYVHCDSEIHDTCRANEYIGHCWIDRPDMKAPVDQQAEPSGRASWHPGNRKHQVTGRILTMTILQALKEALDEWNSAPGYILDDSAWHLTNHYNKIKDRVAYLKQDQGQCYKTMEEKHGLGFFCNHPFQARTEYTPRHNPKETHIRSLMSGADKVMLPKHIDNAYSPPDIFNPDLHPPKGAIDVLNIVEAGPVPFASILNPDYVTGHYERPDITSTFSDEPGLGIRLDTVSGDVYCDGTIDSFCNRGINNNCLLYGHNDGRNGLDFDAYSGWVLFNIPNIEHGYIVIKMESWHFPEEGSPNAWTSINNKERRELKREPLPFCDDFVFEYMINGKVTSVPYEELKPLMEKGHIARVVETLTLMNDPKFKSDKEVEAGIRILGCGHDKVWRLTHVYWS</sequence>
<organism evidence="3 4">
    <name type="scientific">Cylindrotheca closterium</name>
    <dbReference type="NCBI Taxonomy" id="2856"/>
    <lineage>
        <taxon>Eukaryota</taxon>
        <taxon>Sar</taxon>
        <taxon>Stramenopiles</taxon>
        <taxon>Ochrophyta</taxon>
        <taxon>Bacillariophyta</taxon>
        <taxon>Bacillariophyceae</taxon>
        <taxon>Bacillariophycidae</taxon>
        <taxon>Bacillariales</taxon>
        <taxon>Bacillariaceae</taxon>
        <taxon>Cylindrotheca</taxon>
    </lineage>
</organism>
<keyword evidence="2" id="KW-0812">Transmembrane</keyword>
<dbReference type="Proteomes" id="UP001295423">
    <property type="component" value="Unassembled WGS sequence"/>
</dbReference>
<feature type="transmembrane region" description="Helical" evidence="2">
    <location>
        <begin position="79"/>
        <end position="96"/>
    </location>
</feature>
<keyword evidence="2" id="KW-1133">Transmembrane helix</keyword>
<dbReference type="EMBL" id="CAKOGP040001714">
    <property type="protein sequence ID" value="CAJ1946558.1"/>
    <property type="molecule type" value="Genomic_DNA"/>
</dbReference>
<protein>
    <submittedName>
        <fullName evidence="3">Uncharacterized protein</fullName>
    </submittedName>
</protein>
<comment type="caution">
    <text evidence="3">The sequence shown here is derived from an EMBL/GenBank/DDBJ whole genome shotgun (WGS) entry which is preliminary data.</text>
</comment>